<dbReference type="PANTHER" id="PTHR38683">
    <property type="entry name" value="CHORISMATE PYRUVATE-LYASE"/>
    <property type="match status" value="1"/>
</dbReference>
<feature type="binding site" evidence="4">
    <location>
        <position position="170"/>
    </location>
    <ligand>
        <name>substrate</name>
    </ligand>
</feature>
<evidence type="ECO:0000313" key="5">
    <source>
        <dbReference type="EMBL" id="MDR7091288.1"/>
    </source>
</evidence>
<accession>A0ABU1V1U7</accession>
<dbReference type="InterPro" id="IPR028978">
    <property type="entry name" value="Chorismate_lyase_/UTRA_dom_sf"/>
</dbReference>
<feature type="binding site" evidence="4">
    <location>
        <position position="115"/>
    </location>
    <ligand>
        <name>substrate</name>
    </ligand>
</feature>
<dbReference type="InterPro" id="IPR007440">
    <property type="entry name" value="Chorismate--pyruvate_lyase"/>
</dbReference>
<evidence type="ECO:0000256" key="3">
    <source>
        <dbReference type="ARBA" id="ARBA00023239"/>
    </source>
</evidence>
<evidence type="ECO:0000313" key="6">
    <source>
        <dbReference type="Proteomes" id="UP001253595"/>
    </source>
</evidence>
<dbReference type="EC" id="4.1.3.40" evidence="4"/>
<keyword evidence="1 4" id="KW-0963">Cytoplasm</keyword>
<sequence length="186" mass="20685">MPQSSPSWQPLARIAKCQRPSLAMQDWLTDSGSLTARLIAQSSGQFKVQLVRQIIGLPCLNECHALGMKRPALALIREVILCGNGEPWVFARSILPLASLTGRLRHLRKQGTRPLGAFLFSQPQLTRSAIAVARISRDHAYVPGDLVGDQLLWGRRSMFYLQQKPLLVSEVFLPAFAAQLTLHLPR</sequence>
<dbReference type="Gene3D" id="3.40.1410.10">
    <property type="entry name" value="Chorismate lyase-like"/>
    <property type="match status" value="1"/>
</dbReference>
<dbReference type="GO" id="GO:0008813">
    <property type="term" value="F:chorismate lyase activity"/>
    <property type="evidence" value="ECO:0007669"/>
    <property type="project" value="UniProtKB-EC"/>
</dbReference>
<reference evidence="5 6" key="1">
    <citation type="submission" date="2023-07" db="EMBL/GenBank/DDBJ databases">
        <title>Sorghum-associated microbial communities from plants grown in Nebraska, USA.</title>
        <authorList>
            <person name="Schachtman D."/>
        </authorList>
    </citation>
    <scope>NUCLEOTIDE SEQUENCE [LARGE SCALE GENOMIC DNA]</scope>
    <source>
        <strain evidence="5 6">BE190</strain>
    </source>
</reference>
<protein>
    <recommendedName>
        <fullName evidence="4">Probable chorismate pyruvate-lyase</fullName>
        <shortName evidence="4">CL</shortName>
        <shortName evidence="4">CPL</shortName>
        <ecNumber evidence="4">4.1.3.40</ecNumber>
    </recommendedName>
</protein>
<gene>
    <name evidence="4" type="primary">ubiC</name>
    <name evidence="5" type="ORF">J2X05_003323</name>
</gene>
<comment type="subcellular location">
    <subcellularLocation>
        <location evidence="4">Cytoplasm</location>
    </subcellularLocation>
</comment>
<keyword evidence="6" id="KW-1185">Reference proteome</keyword>
<comment type="pathway">
    <text evidence="4">Cofactor biosynthesis; ubiquinone biosynthesis.</text>
</comment>
<dbReference type="EMBL" id="JAVDVX010000006">
    <property type="protein sequence ID" value="MDR7091288.1"/>
    <property type="molecule type" value="Genomic_DNA"/>
</dbReference>
<name>A0ABU1V1U7_9GAMM</name>
<keyword evidence="2 4" id="KW-0831">Ubiquinone biosynthesis</keyword>
<keyword evidence="4" id="KW-0670">Pyruvate</keyword>
<dbReference type="SUPFAM" id="SSF64288">
    <property type="entry name" value="Chorismate lyase-like"/>
    <property type="match status" value="1"/>
</dbReference>
<comment type="function">
    <text evidence="4">Removes the pyruvyl group from chorismate, with concomitant aromatization of the ring, to provide 4-hydroxybenzoate (4HB) for the ubiquinone pathway.</text>
</comment>
<dbReference type="HAMAP" id="MF_01632">
    <property type="entry name" value="UbiC"/>
    <property type="match status" value="1"/>
</dbReference>
<evidence type="ECO:0000256" key="1">
    <source>
        <dbReference type="ARBA" id="ARBA00022490"/>
    </source>
</evidence>
<feature type="binding site" evidence="4">
    <location>
        <position position="77"/>
    </location>
    <ligand>
        <name>substrate</name>
    </ligand>
</feature>
<evidence type="ECO:0000256" key="2">
    <source>
        <dbReference type="ARBA" id="ARBA00022688"/>
    </source>
</evidence>
<dbReference type="PANTHER" id="PTHR38683:SF1">
    <property type="entry name" value="CHORISMATE PYRUVATE-LYASE"/>
    <property type="match status" value="1"/>
</dbReference>
<comment type="similarity">
    <text evidence="4">Belongs to the UbiC family.</text>
</comment>
<keyword evidence="3 4" id="KW-0456">Lyase</keyword>
<evidence type="ECO:0000256" key="4">
    <source>
        <dbReference type="HAMAP-Rule" id="MF_01632"/>
    </source>
</evidence>
<comment type="caution">
    <text evidence="4">Lacks conserved residue(s) required for the propagation of feature annotation.</text>
</comment>
<dbReference type="Pfam" id="PF04345">
    <property type="entry name" value="Chor_lyase"/>
    <property type="match status" value="1"/>
</dbReference>
<comment type="caution">
    <text evidence="5">The sequence shown here is derived from an EMBL/GenBank/DDBJ whole genome shotgun (WGS) entry which is preliminary data.</text>
</comment>
<organism evidence="5 6">
    <name type="scientific">Cellvibrio fibrivorans</name>
    <dbReference type="NCBI Taxonomy" id="126350"/>
    <lineage>
        <taxon>Bacteria</taxon>
        <taxon>Pseudomonadati</taxon>
        <taxon>Pseudomonadota</taxon>
        <taxon>Gammaproteobacteria</taxon>
        <taxon>Cellvibrionales</taxon>
        <taxon>Cellvibrionaceae</taxon>
        <taxon>Cellvibrio</taxon>
    </lineage>
</organism>
<dbReference type="Proteomes" id="UP001253595">
    <property type="component" value="Unassembled WGS sequence"/>
</dbReference>
<proteinExistence type="inferred from homology"/>
<comment type="catalytic activity">
    <reaction evidence="4">
        <text>chorismate = 4-hydroxybenzoate + pyruvate</text>
        <dbReference type="Rhea" id="RHEA:16505"/>
        <dbReference type="ChEBI" id="CHEBI:15361"/>
        <dbReference type="ChEBI" id="CHEBI:17879"/>
        <dbReference type="ChEBI" id="CHEBI:29748"/>
        <dbReference type="EC" id="4.1.3.40"/>
    </reaction>
</comment>
<dbReference type="RefSeq" id="WP_310074457.1">
    <property type="nucleotide sequence ID" value="NZ_JAVDVX010000006.1"/>
</dbReference>